<evidence type="ECO:0000259" key="1">
    <source>
        <dbReference type="Pfam" id="PF01323"/>
    </source>
</evidence>
<proteinExistence type="predicted"/>
<accession>A0A935K753</accession>
<dbReference type="SUPFAM" id="SSF52833">
    <property type="entry name" value="Thioredoxin-like"/>
    <property type="match status" value="1"/>
</dbReference>
<sequence>MITIDIVSDIVCPWCFIGKRRLATAIELVEQERPNFSYQIHWLPFFLNPDTPPEGELYLPFLEKKFGSRERVDALFENVRAAGRPYGIEYAFEKIAFRANTLKAHRLLYWAQQRGPVDQLVERLSSPSFNLANTLAIWKRWSISQRSAACQPKKPRAYLASDQNQDTVRQLEREYRQRGINSVPSFILQNSELIVGAEDPKVAEGILQHMQKS</sequence>
<organism evidence="2 3">
    <name type="scientific">Candidatus Dechloromonas phosphorivorans</name>
    <dbReference type="NCBI Taxonomy" id="2899244"/>
    <lineage>
        <taxon>Bacteria</taxon>
        <taxon>Pseudomonadati</taxon>
        <taxon>Pseudomonadota</taxon>
        <taxon>Betaproteobacteria</taxon>
        <taxon>Rhodocyclales</taxon>
        <taxon>Azonexaceae</taxon>
        <taxon>Dechloromonas</taxon>
    </lineage>
</organism>
<reference evidence="2 3" key="1">
    <citation type="submission" date="2020-10" db="EMBL/GenBank/DDBJ databases">
        <title>Connecting structure to function with the recovery of over 1000 high-quality activated sludge metagenome-assembled genomes encoding full-length rRNA genes using long-read sequencing.</title>
        <authorList>
            <person name="Singleton C.M."/>
            <person name="Petriglieri F."/>
            <person name="Kristensen J.M."/>
            <person name="Kirkegaard R.H."/>
            <person name="Michaelsen T.Y."/>
            <person name="Andersen M.H."/>
            <person name="Karst S.M."/>
            <person name="Dueholm M.S."/>
            <person name="Nielsen P.H."/>
            <person name="Albertsen M."/>
        </authorList>
    </citation>
    <scope>NUCLEOTIDE SEQUENCE [LARGE SCALE GENOMIC DNA]</scope>
    <source>
        <strain evidence="2">EsbW_18-Q3-R4-48_BATAC.463</strain>
    </source>
</reference>
<feature type="domain" description="DSBA-like thioredoxin" evidence="1">
    <location>
        <begin position="3"/>
        <end position="206"/>
    </location>
</feature>
<dbReference type="AlphaFoldDB" id="A0A935K753"/>
<dbReference type="InterPro" id="IPR001853">
    <property type="entry name" value="DSBA-like_thioredoxin_dom"/>
</dbReference>
<comment type="caution">
    <text evidence="2">The sequence shown here is derived from an EMBL/GenBank/DDBJ whole genome shotgun (WGS) entry which is preliminary data.</text>
</comment>
<evidence type="ECO:0000313" key="2">
    <source>
        <dbReference type="EMBL" id="MBK7417508.1"/>
    </source>
</evidence>
<protein>
    <submittedName>
        <fullName evidence="2">DsbA family oxidoreductase</fullName>
    </submittedName>
</protein>
<dbReference type="Pfam" id="PF01323">
    <property type="entry name" value="DSBA"/>
    <property type="match status" value="1"/>
</dbReference>
<dbReference type="InterPro" id="IPR036249">
    <property type="entry name" value="Thioredoxin-like_sf"/>
</dbReference>
<name>A0A935K753_9RHOO</name>
<dbReference type="GO" id="GO:0016491">
    <property type="term" value="F:oxidoreductase activity"/>
    <property type="evidence" value="ECO:0007669"/>
    <property type="project" value="InterPro"/>
</dbReference>
<dbReference type="Proteomes" id="UP000739411">
    <property type="component" value="Unassembled WGS sequence"/>
</dbReference>
<dbReference type="CDD" id="cd03024">
    <property type="entry name" value="DsbA_FrnE"/>
    <property type="match status" value="1"/>
</dbReference>
<evidence type="ECO:0000313" key="3">
    <source>
        <dbReference type="Proteomes" id="UP000739411"/>
    </source>
</evidence>
<dbReference type="EMBL" id="JADJMS010000052">
    <property type="protein sequence ID" value="MBK7417508.1"/>
    <property type="molecule type" value="Genomic_DNA"/>
</dbReference>
<dbReference type="PANTHER" id="PTHR13887:SF41">
    <property type="entry name" value="THIOREDOXIN SUPERFAMILY PROTEIN"/>
    <property type="match status" value="1"/>
</dbReference>
<dbReference type="Gene3D" id="3.40.30.10">
    <property type="entry name" value="Glutaredoxin"/>
    <property type="match status" value="1"/>
</dbReference>
<gene>
    <name evidence="2" type="ORF">IPJ38_22925</name>
</gene>
<dbReference type="PANTHER" id="PTHR13887">
    <property type="entry name" value="GLUTATHIONE S-TRANSFERASE KAPPA"/>
    <property type="match status" value="1"/>
</dbReference>